<organism evidence="1">
    <name type="scientific">marine metagenome</name>
    <dbReference type="NCBI Taxonomy" id="408172"/>
    <lineage>
        <taxon>unclassified sequences</taxon>
        <taxon>metagenomes</taxon>
        <taxon>ecological metagenomes</taxon>
    </lineage>
</organism>
<name>A0A382AV98_9ZZZZ</name>
<reference evidence="1" key="1">
    <citation type="submission" date="2018-05" db="EMBL/GenBank/DDBJ databases">
        <authorList>
            <person name="Lanie J.A."/>
            <person name="Ng W.-L."/>
            <person name="Kazmierczak K.M."/>
            <person name="Andrzejewski T.M."/>
            <person name="Davidsen T.M."/>
            <person name="Wayne K.J."/>
            <person name="Tettelin H."/>
            <person name="Glass J.I."/>
            <person name="Rusch D."/>
            <person name="Podicherti R."/>
            <person name="Tsui H.-C.T."/>
            <person name="Winkler M.E."/>
        </authorList>
    </citation>
    <scope>NUCLEOTIDE SEQUENCE</scope>
</reference>
<dbReference type="AlphaFoldDB" id="A0A382AV98"/>
<evidence type="ECO:0000313" key="1">
    <source>
        <dbReference type="EMBL" id="SVB05490.1"/>
    </source>
</evidence>
<sequence length="295" mass="32597">MMKKIFLFGLVVSVLGFTPLHAQDCAGVVCLPQEARNQCTKNFREGCIDWANGVFYAVGFGVPNTKFKSAAQRNYSAQVAAEQVAMRNLLRLVETTHLDSETTVQDGMLESDRIRTKIKGKIRHVQMVGAPRYMSDGSVNVTMKMQMREVIKVLAEDPRIKAFSAPHEIQAPQALGSTSTASGVFTGLLIDARGTEISPALSPKVLNQDGDVIYGFADVDRQFSLEQGMMGYLKDPQAARTNERIKGRPFEIKALHSSGKNNADLVISNADGVRLRQMNREQSFLREARVMVVLD</sequence>
<protein>
    <recommendedName>
        <fullName evidence="2">LPP20 lipoprotein</fullName>
    </recommendedName>
</protein>
<evidence type="ECO:0008006" key="2">
    <source>
        <dbReference type="Google" id="ProtNLM"/>
    </source>
</evidence>
<gene>
    <name evidence="1" type="ORF">METZ01_LOCUS158344</name>
</gene>
<accession>A0A382AV98</accession>
<dbReference type="EMBL" id="UINC01027007">
    <property type="protein sequence ID" value="SVB05490.1"/>
    <property type="molecule type" value="Genomic_DNA"/>
</dbReference>
<proteinExistence type="predicted"/>